<accession>A0A2K3QD42</accession>
<organism evidence="6 7">
    <name type="scientific">Tolypocladium capitatum</name>
    <dbReference type="NCBI Taxonomy" id="45235"/>
    <lineage>
        <taxon>Eukaryota</taxon>
        <taxon>Fungi</taxon>
        <taxon>Dikarya</taxon>
        <taxon>Ascomycota</taxon>
        <taxon>Pezizomycotina</taxon>
        <taxon>Sordariomycetes</taxon>
        <taxon>Hypocreomycetidae</taxon>
        <taxon>Hypocreales</taxon>
        <taxon>Ophiocordycipitaceae</taxon>
        <taxon>Tolypocladium</taxon>
    </lineage>
</organism>
<evidence type="ECO:0000313" key="6">
    <source>
        <dbReference type="EMBL" id="PNY25447.1"/>
    </source>
</evidence>
<reference evidence="6 7" key="1">
    <citation type="submission" date="2017-08" db="EMBL/GenBank/DDBJ databases">
        <title>Harnessing the power of phylogenomics to disentangle the directionality and signatures of interkingdom host jumping in the parasitic fungal genus Tolypocladium.</title>
        <authorList>
            <person name="Quandt C.A."/>
            <person name="Patterson W."/>
            <person name="Spatafora J.W."/>
        </authorList>
    </citation>
    <scope>NUCLEOTIDE SEQUENCE [LARGE SCALE GENOMIC DNA]</scope>
    <source>
        <strain evidence="6 7">CBS 113982</strain>
    </source>
</reference>
<evidence type="ECO:0000313" key="7">
    <source>
        <dbReference type="Proteomes" id="UP000236621"/>
    </source>
</evidence>
<feature type="transmembrane region" description="Helical" evidence="5">
    <location>
        <begin position="84"/>
        <end position="103"/>
    </location>
</feature>
<feature type="transmembrane region" description="Helical" evidence="5">
    <location>
        <begin position="109"/>
        <end position="128"/>
    </location>
</feature>
<name>A0A2K3QD42_9HYPO</name>
<feature type="transmembrane region" description="Helical" evidence="5">
    <location>
        <begin position="135"/>
        <end position="157"/>
    </location>
</feature>
<feature type="transmembrane region" description="Helical" evidence="5">
    <location>
        <begin position="583"/>
        <end position="602"/>
    </location>
</feature>
<dbReference type="PRINTS" id="PR02047">
    <property type="entry name" value="BREFELDNASP4"/>
</dbReference>
<dbReference type="InterPro" id="IPR023244">
    <property type="entry name" value="Brefeldin_A-sensitivity_4"/>
</dbReference>
<keyword evidence="3 5" id="KW-1133">Transmembrane helix</keyword>
<evidence type="ECO:0000256" key="2">
    <source>
        <dbReference type="ARBA" id="ARBA00022692"/>
    </source>
</evidence>
<feature type="transmembrane region" description="Helical" evidence="5">
    <location>
        <begin position="219"/>
        <end position="241"/>
    </location>
</feature>
<evidence type="ECO:0000256" key="1">
    <source>
        <dbReference type="ARBA" id="ARBA00004141"/>
    </source>
</evidence>
<dbReference type="GO" id="GO:0016020">
    <property type="term" value="C:membrane"/>
    <property type="evidence" value="ECO:0007669"/>
    <property type="project" value="UniProtKB-SubCell"/>
</dbReference>
<dbReference type="EMBL" id="NRSZ01000741">
    <property type="protein sequence ID" value="PNY25447.1"/>
    <property type="molecule type" value="Genomic_DNA"/>
</dbReference>
<dbReference type="STRING" id="45235.A0A2K3QD42"/>
<comment type="caution">
    <text evidence="6">The sequence shown here is derived from an EMBL/GenBank/DDBJ whole genome shotgun (WGS) entry which is preliminary data.</text>
</comment>
<dbReference type="Proteomes" id="UP000236621">
    <property type="component" value="Unassembled WGS sequence"/>
</dbReference>
<keyword evidence="4 5" id="KW-0472">Membrane</keyword>
<evidence type="ECO:0000256" key="4">
    <source>
        <dbReference type="ARBA" id="ARBA00023136"/>
    </source>
</evidence>
<keyword evidence="7" id="KW-1185">Reference proteome</keyword>
<dbReference type="AlphaFoldDB" id="A0A2K3QD42"/>
<evidence type="ECO:0000256" key="5">
    <source>
        <dbReference type="SAM" id="Phobius"/>
    </source>
</evidence>
<dbReference type="PANTHER" id="PTHR47804:SF3">
    <property type="entry name" value="PROTEIN BRE4"/>
    <property type="match status" value="1"/>
</dbReference>
<feature type="transmembrane region" description="Helical" evidence="5">
    <location>
        <begin position="163"/>
        <end position="183"/>
    </location>
</feature>
<comment type="subcellular location">
    <subcellularLocation>
        <location evidence="1">Membrane</location>
        <topology evidence="1">Multi-pass membrane protein</topology>
    </subcellularLocation>
</comment>
<dbReference type="InterPro" id="IPR052430">
    <property type="entry name" value="IVT-Associated"/>
</dbReference>
<feature type="transmembrane region" description="Helical" evidence="5">
    <location>
        <begin position="632"/>
        <end position="652"/>
    </location>
</feature>
<feature type="transmembrane region" description="Helical" evidence="5">
    <location>
        <begin position="190"/>
        <end position="207"/>
    </location>
</feature>
<protein>
    <submittedName>
        <fullName evidence="6">Protein BRE4</fullName>
    </submittedName>
</protein>
<keyword evidence="2 5" id="KW-0812">Transmembrane</keyword>
<proteinExistence type="predicted"/>
<evidence type="ECO:0000256" key="3">
    <source>
        <dbReference type="ARBA" id="ARBA00022989"/>
    </source>
</evidence>
<gene>
    <name evidence="6" type="ORF">TCAP_04608</name>
</gene>
<dbReference type="PANTHER" id="PTHR47804">
    <property type="entry name" value="60S RIBOSOMAL PROTEIN L19"/>
    <property type="match status" value="1"/>
</dbReference>
<dbReference type="OrthoDB" id="1924968at2759"/>
<sequence>MIWGDEVDTDTYGVSEIRDGFFDASFLKPSSLSAQDVLEQSEDTLPAGFDKGSPLAAEYFFPGQWHELQSLFRRVTTTRAGIRLFKSFAAFFIAYVMCLVPVVRDWLGRYHYVLVVSVIINHPARAFGAQVDGTILTILGTAVGLGWGTVGLLLSTSTLAAQAGYGGILALFLALFMTSIAWVRSFFIRFYQAVLCAGIAITFTTLAETSNHNIEWAKLRSYAIPWLVGQAIALLVNCLVFPDAGARALATTLHNSFAVLQESFVVPCHRDNRCRRRLAQDFVDLSQAFQDMSLDITITRFRPDDVRDLRNLLQGVIRALLSLETETYLFKDSQADDDTIAVNGTASTSSNADTRPGVIKDLTVLTKDVLSCMTEGLLRCDAALMDLSGCRQYLGPPASVSSDVAPIQIRIKRANAALDIAQSALLDSCDYSASSMQDSDVVQLFVVARHVREVASTIENLMAKVHAMQHISDWPRICLPSYPFRKAVHRTNAQVRHDRGGVAAGSYQITFAEIAQLLDKITSREYKPMPRGDKEPEEVDLRAQDSHAAVDASADDDATPKRKRLRYKTWRILYHLQGFDSKYAFKVCLVTALLSVPGYLDLGWWDEYEAWWAVTMSWIVLHTRVGGNLQDLVTRAFLAILGAIWSGAAYVAGNGNPYVMAVFAAVYMLPMLYRFTQSSHPASNTHLH</sequence>
<feature type="transmembrane region" description="Helical" evidence="5">
    <location>
        <begin position="658"/>
        <end position="676"/>
    </location>
</feature>